<dbReference type="STRING" id="97481.SAMN05444853_11072"/>
<name>A0A1H7X182_9PAST</name>
<dbReference type="GeneID" id="83543833"/>
<dbReference type="AlphaFoldDB" id="A0A1H7X182"/>
<organism evidence="2 3">
    <name type="scientific">Phocoenobacter skyensis</name>
    <dbReference type="NCBI Taxonomy" id="97481"/>
    <lineage>
        <taxon>Bacteria</taxon>
        <taxon>Pseudomonadati</taxon>
        <taxon>Pseudomonadota</taxon>
        <taxon>Gammaproteobacteria</taxon>
        <taxon>Pasteurellales</taxon>
        <taxon>Pasteurellaceae</taxon>
        <taxon>Phocoenobacter</taxon>
    </lineage>
</organism>
<protein>
    <submittedName>
        <fullName evidence="2">Uncharacterized protein</fullName>
    </submittedName>
</protein>
<dbReference type="Proteomes" id="UP001224812">
    <property type="component" value="Unassembled WGS sequence"/>
</dbReference>
<dbReference type="RefSeq" id="WP_176673440.1">
    <property type="nucleotide sequence ID" value="NZ_CP016180.1"/>
</dbReference>
<accession>A0A1H7X182</accession>
<evidence type="ECO:0000313" key="1">
    <source>
        <dbReference type="EMBL" id="MDP8085518.1"/>
    </source>
</evidence>
<reference evidence="3" key="2">
    <citation type="submission" date="2016-10" db="EMBL/GenBank/DDBJ databases">
        <authorList>
            <person name="Varghese N."/>
            <person name="Submissions S."/>
        </authorList>
    </citation>
    <scope>NUCLEOTIDE SEQUENCE [LARGE SCALE GENOMIC DNA]</scope>
    <source>
        <strain evidence="3">DSM 24204</strain>
    </source>
</reference>
<evidence type="ECO:0000313" key="4">
    <source>
        <dbReference type="Proteomes" id="UP001224812"/>
    </source>
</evidence>
<evidence type="ECO:0000313" key="2">
    <source>
        <dbReference type="EMBL" id="SEM26987.1"/>
    </source>
</evidence>
<proteinExistence type="predicted"/>
<dbReference type="EMBL" id="JASAVS010000011">
    <property type="protein sequence ID" value="MDP8085518.1"/>
    <property type="molecule type" value="Genomic_DNA"/>
</dbReference>
<sequence>MKTNLKNLQKNKKIRPLSDEQKALMEELQKMTISDSHRLAGHIRGLANIHIVNYQYIM</sequence>
<reference evidence="1 4" key="3">
    <citation type="journal article" date="2023" name="Front. Microbiol.">
        <title>Phylogeography and host specificity of Pasteurellaceae pathogenic to sea-farmed fish in the north-east Atlantic.</title>
        <authorList>
            <person name="Gulla S."/>
            <person name="Colquhoun D.J."/>
            <person name="Olsen A.B."/>
            <person name="Spilsberg B."/>
            <person name="Lagesen K."/>
            <person name="Aakesson C.P."/>
            <person name="Strom S."/>
            <person name="Manji F."/>
            <person name="Birkbeck T.H."/>
            <person name="Nilsen H.K."/>
        </authorList>
    </citation>
    <scope>NUCLEOTIDE SEQUENCE [LARGE SCALE GENOMIC DNA]</scope>
    <source>
        <strain evidence="1 4">VIO11850</strain>
    </source>
</reference>
<dbReference type="EMBL" id="FOBN01000010">
    <property type="protein sequence ID" value="SEM26987.1"/>
    <property type="molecule type" value="Genomic_DNA"/>
</dbReference>
<reference evidence="2" key="1">
    <citation type="submission" date="2016-10" db="EMBL/GenBank/DDBJ databases">
        <authorList>
            <person name="de Groot N.N."/>
        </authorList>
    </citation>
    <scope>NUCLEOTIDE SEQUENCE [LARGE SCALE GENOMIC DNA]</scope>
    <source>
        <strain evidence="2">DSM 24204</strain>
    </source>
</reference>
<gene>
    <name evidence="1" type="ORF">QJT92_06205</name>
    <name evidence="2" type="ORF">SAMN05444853_11072</name>
</gene>
<evidence type="ECO:0000313" key="3">
    <source>
        <dbReference type="Proteomes" id="UP000198883"/>
    </source>
</evidence>
<dbReference type="Proteomes" id="UP000198883">
    <property type="component" value="Unassembled WGS sequence"/>
</dbReference>
<keyword evidence="4" id="KW-1185">Reference proteome</keyword>